<name>A0AAU7XU51_9PSED</name>
<dbReference type="GO" id="GO:0003700">
    <property type="term" value="F:DNA-binding transcription factor activity"/>
    <property type="evidence" value="ECO:0007669"/>
    <property type="project" value="InterPro"/>
</dbReference>
<keyword evidence="9" id="KW-1185">Reference proteome</keyword>
<dbReference type="Pfam" id="PF03466">
    <property type="entry name" value="LysR_substrate"/>
    <property type="match status" value="1"/>
</dbReference>
<reference evidence="7" key="1">
    <citation type="submission" date="2020-05" db="EMBL/GenBank/DDBJ databases">
        <title>Complete genome sequence of Pseudomonas sp. Sm006.</title>
        <authorList>
            <person name="Takeuchi K."/>
            <person name="Someya N."/>
        </authorList>
    </citation>
    <scope>NUCLEOTIDE SEQUENCE</scope>
    <source>
        <strain evidence="7">Sm006</strain>
    </source>
</reference>
<dbReference type="InterPro" id="IPR000847">
    <property type="entry name" value="LysR_HTH_N"/>
</dbReference>
<dbReference type="GO" id="GO:0000976">
    <property type="term" value="F:transcription cis-regulatory region binding"/>
    <property type="evidence" value="ECO:0007669"/>
    <property type="project" value="TreeGrafter"/>
</dbReference>
<dbReference type="SUPFAM" id="SSF53850">
    <property type="entry name" value="Periplasmic binding protein-like II"/>
    <property type="match status" value="1"/>
</dbReference>
<evidence type="ECO:0000313" key="7">
    <source>
        <dbReference type="EMBL" id="BCD88728.1"/>
    </source>
</evidence>
<keyword evidence="4" id="KW-0804">Transcription</keyword>
<evidence type="ECO:0000256" key="2">
    <source>
        <dbReference type="ARBA" id="ARBA00023015"/>
    </source>
</evidence>
<accession>A0AAU7XU51</accession>
<dbReference type="RefSeq" id="WP_043245889.1">
    <property type="nucleotide sequence ID" value="NZ_AP023081.1"/>
</dbReference>
<proteinExistence type="inferred from homology"/>
<dbReference type="Proteomes" id="UP001064896">
    <property type="component" value="Chromosome"/>
</dbReference>
<dbReference type="InterPro" id="IPR036388">
    <property type="entry name" value="WH-like_DNA-bd_sf"/>
</dbReference>
<dbReference type="FunFam" id="1.10.10.10:FF:000001">
    <property type="entry name" value="LysR family transcriptional regulator"/>
    <property type="match status" value="1"/>
</dbReference>
<keyword evidence="3" id="KW-0238">DNA-binding</keyword>
<sequence>MDLTSLEIFRAVAAEQSVTRAAQQLQRVQSNVTTRIQQLEDELGVPLFQRDGKRMALTDKGREFLAYAERLLALAAEARQAMHPDLASGTLRLGSMESTAASRLPAVLARYHRECPAVSLEVSTGTSQALIEGVLSSRLDCALVAHPDALHREDLAGQALERGLCASPVFHEELVMVLPPDHPPAASPGDIRVGTLACFARGCTYRLLAERWLAEHRSEGTPLQVREVGSYHAILACVSAGDSAGIVPRSVLALYRESPALTALAVMPVDTLLVWREGYATAAFERLRESLLAR</sequence>
<keyword evidence="2" id="KW-0805">Transcription regulation</keyword>
<dbReference type="InterPro" id="IPR005119">
    <property type="entry name" value="LysR_subst-bd"/>
</dbReference>
<gene>
    <name evidence="8" type="ORF">ABS648_15990</name>
    <name evidence="7" type="ORF">PSm6_51350</name>
</gene>
<protein>
    <submittedName>
        <fullName evidence="7 8">Transcriptional regulator</fullName>
    </submittedName>
</protein>
<dbReference type="InterPro" id="IPR036390">
    <property type="entry name" value="WH_DNA-bd_sf"/>
</dbReference>
<evidence type="ECO:0000256" key="5">
    <source>
        <dbReference type="SAM" id="Coils"/>
    </source>
</evidence>
<dbReference type="PRINTS" id="PR00039">
    <property type="entry name" value="HTHLYSR"/>
</dbReference>
<feature type="domain" description="HTH lysR-type" evidence="6">
    <location>
        <begin position="1"/>
        <end position="58"/>
    </location>
</feature>
<dbReference type="SUPFAM" id="SSF46785">
    <property type="entry name" value="Winged helix' DNA-binding domain"/>
    <property type="match status" value="1"/>
</dbReference>
<evidence type="ECO:0000256" key="4">
    <source>
        <dbReference type="ARBA" id="ARBA00023163"/>
    </source>
</evidence>
<dbReference type="Gene3D" id="1.10.10.10">
    <property type="entry name" value="Winged helix-like DNA-binding domain superfamily/Winged helix DNA-binding domain"/>
    <property type="match status" value="1"/>
</dbReference>
<evidence type="ECO:0000313" key="8">
    <source>
        <dbReference type="EMBL" id="XBY61468.1"/>
    </source>
</evidence>
<dbReference type="PANTHER" id="PTHR30126">
    <property type="entry name" value="HTH-TYPE TRANSCRIPTIONAL REGULATOR"/>
    <property type="match status" value="1"/>
</dbReference>
<dbReference type="EMBL" id="CP158373">
    <property type="protein sequence ID" value="XBY61468.1"/>
    <property type="molecule type" value="Genomic_DNA"/>
</dbReference>
<dbReference type="AlphaFoldDB" id="A0AAU7XU51"/>
<dbReference type="PROSITE" id="PS50931">
    <property type="entry name" value="HTH_LYSR"/>
    <property type="match status" value="1"/>
</dbReference>
<evidence type="ECO:0000313" key="9">
    <source>
        <dbReference type="Proteomes" id="UP001064896"/>
    </source>
</evidence>
<dbReference type="Gene3D" id="3.40.190.290">
    <property type="match status" value="1"/>
</dbReference>
<keyword evidence="5" id="KW-0175">Coiled coil</keyword>
<evidence type="ECO:0000256" key="1">
    <source>
        <dbReference type="ARBA" id="ARBA00009437"/>
    </source>
</evidence>
<organism evidence="8">
    <name type="scientific">Pseudomonas solani</name>
    <dbReference type="NCBI Taxonomy" id="2731552"/>
    <lineage>
        <taxon>Bacteria</taxon>
        <taxon>Pseudomonadati</taxon>
        <taxon>Pseudomonadota</taxon>
        <taxon>Gammaproteobacteria</taxon>
        <taxon>Pseudomonadales</taxon>
        <taxon>Pseudomonadaceae</taxon>
        <taxon>Pseudomonas</taxon>
    </lineage>
</organism>
<dbReference type="PANTHER" id="PTHR30126:SF40">
    <property type="entry name" value="HTH-TYPE TRANSCRIPTIONAL REGULATOR GLTR"/>
    <property type="match status" value="1"/>
</dbReference>
<evidence type="ECO:0000256" key="3">
    <source>
        <dbReference type="ARBA" id="ARBA00023125"/>
    </source>
</evidence>
<dbReference type="EMBL" id="AP023081">
    <property type="protein sequence ID" value="BCD88728.1"/>
    <property type="molecule type" value="Genomic_DNA"/>
</dbReference>
<comment type="similarity">
    <text evidence="1">Belongs to the LysR transcriptional regulatory family.</text>
</comment>
<feature type="coiled-coil region" evidence="5">
    <location>
        <begin position="11"/>
        <end position="42"/>
    </location>
</feature>
<reference evidence="8" key="2">
    <citation type="submission" date="2023-08" db="EMBL/GenBank/DDBJ databases">
        <title>Increased levels of nutrients transform a symbiont into a lethal pathobiont.</title>
        <authorList>
            <person name="Lachnit T."/>
            <person name="Ulrich L."/>
            <person name="Willmer F.M."/>
            <person name="Hasenbein T."/>
            <person name="Steiner L.X."/>
            <person name="Wolters M."/>
            <person name="Herbst E.M."/>
            <person name="Deines P."/>
        </authorList>
    </citation>
    <scope>NUCLEOTIDE SEQUENCE</scope>
    <source>
        <strain evidence="8">T3</strain>
    </source>
</reference>
<evidence type="ECO:0000259" key="6">
    <source>
        <dbReference type="PROSITE" id="PS50931"/>
    </source>
</evidence>
<dbReference type="Pfam" id="PF00126">
    <property type="entry name" value="HTH_1"/>
    <property type="match status" value="1"/>
</dbReference>